<dbReference type="RefSeq" id="WP_104792605.1">
    <property type="nucleotide sequence ID" value="NZ_PTPZ01000001.1"/>
</dbReference>
<sequence length="112" mass="13829">MYFLIVIILLIFIFQIIEKSRFLKIRNSSTKRSAKIIEFRKEKIQSLRNDYTQIYYPYISINNETEIHRLSNANSWNKEYKINETIEVFNYNDKWIDWNTYNKGFYKLVPHF</sequence>
<dbReference type="Proteomes" id="UP000238565">
    <property type="component" value="Unassembled WGS sequence"/>
</dbReference>
<dbReference type="EMBL" id="PTPZ01000001">
    <property type="protein sequence ID" value="PPZ92810.1"/>
    <property type="molecule type" value="Genomic_DNA"/>
</dbReference>
<evidence type="ECO:0000313" key="1">
    <source>
        <dbReference type="EMBL" id="PPZ92810.1"/>
    </source>
</evidence>
<proteinExistence type="predicted"/>
<evidence type="ECO:0000313" key="2">
    <source>
        <dbReference type="Proteomes" id="UP000238565"/>
    </source>
</evidence>
<reference evidence="1 2" key="1">
    <citation type="submission" date="2018-02" db="EMBL/GenBank/DDBJ databases">
        <title>Draft genome sequence of bacterial isolates from marine environment.</title>
        <authorList>
            <person name="Singh S.K."/>
            <person name="Hill R."/>
            <person name="Major S."/>
            <person name="Cai H."/>
            <person name="Li Y."/>
        </authorList>
    </citation>
    <scope>NUCLEOTIDE SEQUENCE [LARGE SCALE GENOMIC DNA]</scope>
    <source>
        <strain evidence="1 2">IMET F</strain>
    </source>
</reference>
<organism evidence="1 2">
    <name type="scientific">Cloacibacterium normanense</name>
    <dbReference type="NCBI Taxonomy" id="237258"/>
    <lineage>
        <taxon>Bacteria</taxon>
        <taxon>Pseudomonadati</taxon>
        <taxon>Bacteroidota</taxon>
        <taxon>Flavobacteriia</taxon>
        <taxon>Flavobacteriales</taxon>
        <taxon>Weeksellaceae</taxon>
    </lineage>
</organism>
<comment type="caution">
    <text evidence="1">The sequence shown here is derived from an EMBL/GenBank/DDBJ whole genome shotgun (WGS) entry which is preliminary data.</text>
</comment>
<gene>
    <name evidence="1" type="ORF">C3729_02035</name>
</gene>
<protein>
    <submittedName>
        <fullName evidence="1">Uncharacterized protein</fullName>
    </submittedName>
</protein>
<name>A0A2S7I8A2_9FLAO</name>
<dbReference type="AlphaFoldDB" id="A0A2S7I8A2"/>
<accession>A0A2S7I8A2</accession>